<evidence type="ECO:0000256" key="13">
    <source>
        <dbReference type="ARBA" id="ARBA00059783"/>
    </source>
</evidence>
<evidence type="ECO:0000256" key="7">
    <source>
        <dbReference type="ARBA" id="ARBA00023010"/>
    </source>
</evidence>
<comment type="function">
    <text evidence="13">Acts as an activator of serum response factor (SRF)-dependent transcription possibly by inducing nuclear translocation of MKL1 or MKL2 and through a mechanism requiring Rho-actin signaling.</text>
</comment>
<comment type="subcellular location">
    <subcellularLocation>
        <location evidence="2">Cytoplasm</location>
        <location evidence="2">Cytoskeleton</location>
    </subcellularLocation>
    <subcellularLocation>
        <location evidence="1">Cytoplasm</location>
        <location evidence="1">Myofibril</location>
        <location evidence="1">Sarcomere</location>
    </subcellularLocation>
</comment>
<protein>
    <recommendedName>
        <fullName evidence="15">Actin-binding Rho-activating protein</fullName>
    </recommendedName>
    <alternativeName>
        <fullName evidence="16">Striated muscle activator of Rho-dependent signaling</fullName>
    </alternativeName>
</protein>
<keyword evidence="11" id="KW-0009">Actin-binding</keyword>
<dbReference type="RefSeq" id="XP_023284796.1">
    <property type="nucleotide sequence ID" value="XM_023429028.1"/>
</dbReference>
<dbReference type="GeneID" id="111671817"/>
<evidence type="ECO:0000256" key="14">
    <source>
        <dbReference type="ARBA" id="ARBA00063019"/>
    </source>
</evidence>
<keyword evidence="5" id="KW-0597">Phosphoprotein</keyword>
<dbReference type="PANTHER" id="PTHR22739:SF20">
    <property type="entry name" value="ACTIN-BINDING RHO-ACTIVATING PROTEIN"/>
    <property type="match status" value="1"/>
</dbReference>
<dbReference type="GO" id="GO:0003779">
    <property type="term" value="F:actin binding"/>
    <property type="evidence" value="ECO:0007669"/>
    <property type="project" value="UniProtKB-KW"/>
</dbReference>
<dbReference type="FunFam" id="1.10.10.1540:FF:000001">
    <property type="entry name" value="Actin-binding Rho-activating protein a"/>
    <property type="match status" value="1"/>
</dbReference>
<accession>A0A3B4YGH5</accession>
<dbReference type="PANTHER" id="PTHR22739">
    <property type="entry name" value="STRIATED MUSCLE ACTIVATOR OF RHO-DEPENDENT SIGNALING-RELATED"/>
    <property type="match status" value="1"/>
</dbReference>
<dbReference type="InterPro" id="IPR038095">
    <property type="entry name" value="Costars_sf"/>
</dbReference>
<proteinExistence type="predicted"/>
<dbReference type="STRING" id="1841481.ENSSLDP00000028717"/>
<evidence type="ECO:0000256" key="3">
    <source>
        <dbReference type="ARBA" id="ARBA00022448"/>
    </source>
</evidence>
<feature type="region of interest" description="Disordered" evidence="17">
    <location>
        <begin position="1"/>
        <end position="23"/>
    </location>
</feature>
<evidence type="ECO:0000256" key="12">
    <source>
        <dbReference type="ARBA" id="ARBA00023212"/>
    </source>
</evidence>
<evidence type="ECO:0000256" key="11">
    <source>
        <dbReference type="ARBA" id="ARBA00023203"/>
    </source>
</evidence>
<dbReference type="Proteomes" id="UP000261360">
    <property type="component" value="Unplaced"/>
</dbReference>
<evidence type="ECO:0000256" key="8">
    <source>
        <dbReference type="ARBA" id="ARBA00023015"/>
    </source>
</evidence>
<evidence type="ECO:0000256" key="1">
    <source>
        <dbReference type="ARBA" id="ARBA00004204"/>
    </source>
</evidence>
<evidence type="ECO:0000313" key="19">
    <source>
        <dbReference type="Ensembl" id="ENSSLDP00000028717.1"/>
    </source>
</evidence>
<evidence type="ECO:0000256" key="16">
    <source>
        <dbReference type="ARBA" id="ARBA00076363"/>
    </source>
</evidence>
<feature type="region of interest" description="Disordered" evidence="17">
    <location>
        <begin position="42"/>
        <end position="120"/>
    </location>
</feature>
<dbReference type="GO" id="GO:0005856">
    <property type="term" value="C:cytoskeleton"/>
    <property type="evidence" value="ECO:0007669"/>
    <property type="project" value="UniProtKB-SubCell"/>
</dbReference>
<dbReference type="KEGG" id="slal:111671817"/>
<dbReference type="Gene3D" id="1.10.10.1540">
    <property type="entry name" value="Costar domain"/>
    <property type="match status" value="1"/>
</dbReference>
<evidence type="ECO:0000256" key="15">
    <source>
        <dbReference type="ARBA" id="ARBA00073502"/>
    </source>
</evidence>
<name>A0A3B4YGH5_SERLL</name>
<evidence type="ECO:0000256" key="17">
    <source>
        <dbReference type="SAM" id="MobiDB-lite"/>
    </source>
</evidence>
<evidence type="ECO:0000259" key="18">
    <source>
        <dbReference type="SMART" id="SM01283"/>
    </source>
</evidence>
<keyword evidence="3" id="KW-0813">Transport</keyword>
<feature type="compositionally biased region" description="Polar residues" evidence="17">
    <location>
        <begin position="177"/>
        <end position="186"/>
    </location>
</feature>
<dbReference type="OrthoDB" id="9871914at2759"/>
<dbReference type="SMART" id="SM01283">
    <property type="entry name" value="Costars"/>
    <property type="match status" value="1"/>
</dbReference>
<dbReference type="GO" id="GO:0015031">
    <property type="term" value="P:protein transport"/>
    <property type="evidence" value="ECO:0007669"/>
    <property type="project" value="UniProtKB-KW"/>
</dbReference>
<keyword evidence="4" id="KW-0963">Cytoplasm</keyword>
<organism evidence="19 20">
    <name type="scientific">Seriola lalandi dorsalis</name>
    <dbReference type="NCBI Taxonomy" id="1841481"/>
    <lineage>
        <taxon>Eukaryota</taxon>
        <taxon>Metazoa</taxon>
        <taxon>Chordata</taxon>
        <taxon>Craniata</taxon>
        <taxon>Vertebrata</taxon>
        <taxon>Euteleostomi</taxon>
        <taxon>Actinopterygii</taxon>
        <taxon>Neopterygii</taxon>
        <taxon>Teleostei</taxon>
        <taxon>Neoteleostei</taxon>
        <taxon>Acanthomorphata</taxon>
        <taxon>Carangaria</taxon>
        <taxon>Carangiformes</taxon>
        <taxon>Carangidae</taxon>
        <taxon>Seriola</taxon>
    </lineage>
</organism>
<dbReference type="GO" id="GO:0030017">
    <property type="term" value="C:sarcomere"/>
    <property type="evidence" value="ECO:0007669"/>
    <property type="project" value="UniProtKB-SubCell"/>
</dbReference>
<sequence length="423" mass="47629">MSDKQSSQASQRKPSTNKNIKKLRTISMVCGLTSSWQQWVTANKTKQASEPTGWAPSSLGRLTEEPKKTWVPKKPPTSKTQPTEIPQNNATTSGEAQKTSTPHRKVQEVMTSAEPPVESRIKTKQVVKTVTSGVQEKSAGIELLTEKIKGEALPSGEEIDRLLKKKSSPTRRRKCSNMVSSLTKSWKQVENEQKFGEEGGGPEEADTSSTDKEESGHPETEEERLDIMDTETQTENFLEETEQKDCEGDSESAVKIKRPAVPTYKKEAEDANKINALSKKYSAVGNLKSRWQNWASEHTVNQRLNPFSEYFDYDYSMSLRLQKGQEGYGRPKEGTKTAERAKRAEQHIHREIADMCYVIRTMADPDPDGKTRITFGQLFDRYVRISDKVVGILMRARKHGKVAFEGEMLWQGQDDGVIITLLV</sequence>
<reference evidence="19" key="1">
    <citation type="submission" date="2025-08" db="UniProtKB">
        <authorList>
            <consortium name="Ensembl"/>
        </authorList>
    </citation>
    <scope>IDENTIFICATION</scope>
</reference>
<feature type="region of interest" description="Disordered" evidence="17">
    <location>
        <begin position="160"/>
        <end position="229"/>
    </location>
</feature>
<dbReference type="GO" id="GO:0045944">
    <property type="term" value="P:positive regulation of transcription by RNA polymerase II"/>
    <property type="evidence" value="ECO:0007669"/>
    <property type="project" value="TreeGrafter"/>
</dbReference>
<feature type="compositionally biased region" description="Polar residues" evidence="17">
    <location>
        <begin position="1"/>
        <end position="18"/>
    </location>
</feature>
<keyword evidence="12" id="KW-0206">Cytoskeleton</keyword>
<keyword evidence="7" id="KW-0811">Translocation</keyword>
<keyword evidence="6" id="KW-0653">Protein transport</keyword>
<dbReference type="AlphaFoldDB" id="A0A3B4YGH5"/>
<evidence type="ECO:0000256" key="5">
    <source>
        <dbReference type="ARBA" id="ARBA00022553"/>
    </source>
</evidence>
<keyword evidence="20" id="KW-1185">Reference proteome</keyword>
<keyword evidence="9" id="KW-0010">Activator</keyword>
<evidence type="ECO:0000256" key="9">
    <source>
        <dbReference type="ARBA" id="ARBA00023159"/>
    </source>
</evidence>
<dbReference type="GO" id="GO:0035025">
    <property type="term" value="P:positive regulation of Rho protein signal transduction"/>
    <property type="evidence" value="ECO:0007669"/>
    <property type="project" value="InterPro"/>
</dbReference>
<evidence type="ECO:0000256" key="2">
    <source>
        <dbReference type="ARBA" id="ARBA00004245"/>
    </source>
</evidence>
<evidence type="ECO:0000256" key="4">
    <source>
        <dbReference type="ARBA" id="ARBA00022490"/>
    </source>
</evidence>
<comment type="subunit">
    <text evidence="14">Binds F-actin and ABLIM1, ABLIM2 and ABLIM3. Interaction with ABLIM2 and ABLIM3 enhances activity.</text>
</comment>
<keyword evidence="10" id="KW-0804">Transcription</keyword>
<feature type="compositionally biased region" description="Basic residues" evidence="17">
    <location>
        <begin position="163"/>
        <end position="175"/>
    </location>
</feature>
<feature type="compositionally biased region" description="Polar residues" evidence="17">
    <location>
        <begin position="84"/>
        <end position="100"/>
    </location>
</feature>
<dbReference type="Pfam" id="PF14705">
    <property type="entry name" value="Costars"/>
    <property type="match status" value="1"/>
</dbReference>
<dbReference type="InterPro" id="IPR027817">
    <property type="entry name" value="Costars_dom"/>
</dbReference>
<dbReference type="InterPro" id="IPR026111">
    <property type="entry name" value="Abra"/>
</dbReference>
<reference evidence="19" key="2">
    <citation type="submission" date="2025-09" db="UniProtKB">
        <authorList>
            <consortium name="Ensembl"/>
        </authorList>
    </citation>
    <scope>IDENTIFICATION</scope>
</reference>
<dbReference type="Ensembl" id="ENSSLDT00000029564.1">
    <property type="protein sequence ID" value="ENSSLDP00000028717.1"/>
    <property type="gene ID" value="ENSSLDG00000022201.1"/>
</dbReference>
<keyword evidence="8" id="KW-0805">Transcription regulation</keyword>
<evidence type="ECO:0000256" key="10">
    <source>
        <dbReference type="ARBA" id="ARBA00023163"/>
    </source>
</evidence>
<feature type="compositionally biased region" description="Basic and acidic residues" evidence="17">
    <location>
        <begin position="187"/>
        <end position="197"/>
    </location>
</feature>
<dbReference type="CTD" id="445477"/>
<evidence type="ECO:0000313" key="20">
    <source>
        <dbReference type="Proteomes" id="UP000261360"/>
    </source>
</evidence>
<dbReference type="GeneTree" id="ENSGT00390000015984"/>
<evidence type="ECO:0000256" key="6">
    <source>
        <dbReference type="ARBA" id="ARBA00022927"/>
    </source>
</evidence>
<feature type="compositionally biased region" description="Basic and acidic residues" evidence="17">
    <location>
        <begin position="209"/>
        <end position="219"/>
    </location>
</feature>
<feature type="domain" description="Costars" evidence="18">
    <location>
        <begin position="346"/>
        <end position="422"/>
    </location>
</feature>